<evidence type="ECO:0000256" key="1">
    <source>
        <dbReference type="ARBA" id="ARBA00008324"/>
    </source>
</evidence>
<dbReference type="RefSeq" id="WP_180907473.1">
    <property type="nucleotide sequence ID" value="NZ_CAIJDP010000044.1"/>
</dbReference>
<gene>
    <name evidence="4" type="ORF">FLAT13_00031</name>
</gene>
<proteinExistence type="inferred from homology"/>
<reference evidence="4 5" key="1">
    <citation type="submission" date="2020-06" db="EMBL/GenBank/DDBJ databases">
        <authorList>
            <person name="Criscuolo A."/>
        </authorList>
    </citation>
    <scope>NUCLEOTIDE SEQUENCE [LARGE SCALE GENOMIC DNA]</scope>
    <source>
        <strain evidence="5">CIP 111411</strain>
    </source>
</reference>
<feature type="domain" description="Thioesterase" evidence="3">
    <location>
        <begin position="55"/>
        <end position="128"/>
    </location>
</feature>
<dbReference type="AlphaFoldDB" id="A0A6V6YLW1"/>
<dbReference type="EMBL" id="CAIJDP010000044">
    <property type="protein sequence ID" value="CAD0000470.1"/>
    <property type="molecule type" value="Genomic_DNA"/>
</dbReference>
<name>A0A6V6YLW1_9FLAO</name>
<dbReference type="CDD" id="cd03443">
    <property type="entry name" value="PaaI_thioesterase"/>
    <property type="match status" value="1"/>
</dbReference>
<keyword evidence="2" id="KW-0378">Hydrolase</keyword>
<evidence type="ECO:0000313" key="4">
    <source>
        <dbReference type="EMBL" id="CAD0000470.1"/>
    </source>
</evidence>
<dbReference type="InterPro" id="IPR006683">
    <property type="entry name" value="Thioestr_dom"/>
</dbReference>
<comment type="caution">
    <text evidence="4">The sequence shown here is derived from an EMBL/GenBank/DDBJ whole genome shotgun (WGS) entry which is preliminary data.</text>
</comment>
<dbReference type="SUPFAM" id="SSF54637">
    <property type="entry name" value="Thioesterase/thiol ester dehydrase-isomerase"/>
    <property type="match status" value="1"/>
</dbReference>
<sequence>MENKRLQLLQSFIGKPFSGSPSPFAKWLNGMVVSVNDKSIEFKFIVRKEMTNPVGMLHGGVISSMIDDCIGINFMILGLENFYPTINLNVDFFNPAFENDSVLVKTELIKLGKTIIHFNAVVTNQNNSKLVAKASSNLAVSSTKIPF</sequence>
<dbReference type="PANTHER" id="PTHR21660:SF1">
    <property type="entry name" value="ACYL-COENZYME A THIOESTERASE 13"/>
    <property type="match status" value="1"/>
</dbReference>
<evidence type="ECO:0000259" key="3">
    <source>
        <dbReference type="Pfam" id="PF03061"/>
    </source>
</evidence>
<dbReference type="InterPro" id="IPR003736">
    <property type="entry name" value="PAAI_dom"/>
</dbReference>
<dbReference type="Gene3D" id="3.10.129.10">
    <property type="entry name" value="Hotdog Thioesterase"/>
    <property type="match status" value="1"/>
</dbReference>
<dbReference type="InterPro" id="IPR029069">
    <property type="entry name" value="HotDog_dom_sf"/>
</dbReference>
<dbReference type="InterPro" id="IPR039298">
    <property type="entry name" value="ACOT13"/>
</dbReference>
<dbReference type="NCBIfam" id="TIGR00369">
    <property type="entry name" value="unchar_dom_1"/>
    <property type="match status" value="1"/>
</dbReference>
<protein>
    <recommendedName>
        <fullName evidence="3">Thioesterase domain-containing protein</fullName>
    </recommendedName>
</protein>
<dbReference type="Pfam" id="PF03061">
    <property type="entry name" value="4HBT"/>
    <property type="match status" value="1"/>
</dbReference>
<keyword evidence="5" id="KW-1185">Reference proteome</keyword>
<accession>A0A6V6YLW1</accession>
<organism evidence="4 5">
    <name type="scientific">Flavobacterium salmonis</name>
    <dbReference type="NCBI Taxonomy" id="2654844"/>
    <lineage>
        <taxon>Bacteria</taxon>
        <taxon>Pseudomonadati</taxon>
        <taxon>Bacteroidota</taxon>
        <taxon>Flavobacteriia</taxon>
        <taxon>Flavobacteriales</taxon>
        <taxon>Flavobacteriaceae</taxon>
        <taxon>Flavobacterium</taxon>
    </lineage>
</organism>
<dbReference type="Proteomes" id="UP000530060">
    <property type="component" value="Unassembled WGS sequence"/>
</dbReference>
<comment type="similarity">
    <text evidence="1">Belongs to the thioesterase PaaI family.</text>
</comment>
<dbReference type="PANTHER" id="PTHR21660">
    <property type="entry name" value="THIOESTERASE SUPERFAMILY MEMBER-RELATED"/>
    <property type="match status" value="1"/>
</dbReference>
<evidence type="ECO:0000256" key="2">
    <source>
        <dbReference type="ARBA" id="ARBA00022801"/>
    </source>
</evidence>
<dbReference type="GO" id="GO:0047617">
    <property type="term" value="F:fatty acyl-CoA hydrolase activity"/>
    <property type="evidence" value="ECO:0007669"/>
    <property type="project" value="InterPro"/>
</dbReference>
<evidence type="ECO:0000313" key="5">
    <source>
        <dbReference type="Proteomes" id="UP000530060"/>
    </source>
</evidence>